<dbReference type="FunFam" id="1.25.40.1050:FF:000002">
    <property type="entry name" value="5'-3' exoribonuclease"/>
    <property type="match status" value="1"/>
</dbReference>
<evidence type="ECO:0000256" key="7">
    <source>
        <dbReference type="ARBA" id="ARBA00022801"/>
    </source>
</evidence>
<accession>A0A2X0P8N4</accession>
<proteinExistence type="inferred from homology"/>
<evidence type="ECO:0000256" key="12">
    <source>
        <dbReference type="ARBA" id="ARBA00046137"/>
    </source>
</evidence>
<reference evidence="17 18" key="1">
    <citation type="submission" date="2016-11" db="EMBL/GenBank/DDBJ databases">
        <authorList>
            <person name="Jaros S."/>
            <person name="Januszkiewicz K."/>
            <person name="Wedrychowicz H."/>
        </authorList>
    </citation>
    <scope>NUCLEOTIDE SEQUENCE [LARGE SCALE GENOMIC DNA]</scope>
</reference>
<dbReference type="EMBL" id="FQNC01000044">
    <property type="protein sequence ID" value="SGY57118.1"/>
    <property type="molecule type" value="Genomic_DNA"/>
</dbReference>
<feature type="region of interest" description="Disordered" evidence="14">
    <location>
        <begin position="537"/>
        <end position="664"/>
    </location>
</feature>
<organism evidence="17 18">
    <name type="scientific">Microbotryum silenes-dioicae</name>
    <dbReference type="NCBI Taxonomy" id="796604"/>
    <lineage>
        <taxon>Eukaryota</taxon>
        <taxon>Fungi</taxon>
        <taxon>Dikarya</taxon>
        <taxon>Basidiomycota</taxon>
        <taxon>Pucciniomycotina</taxon>
        <taxon>Microbotryomycetes</taxon>
        <taxon>Microbotryales</taxon>
        <taxon>Microbotryaceae</taxon>
        <taxon>Microbotryum</taxon>
    </lineage>
</organism>
<evidence type="ECO:0000256" key="5">
    <source>
        <dbReference type="ARBA" id="ARBA00022664"/>
    </source>
</evidence>
<keyword evidence="7 13" id="KW-0378">Hydrolase</keyword>
<comment type="function">
    <text evidence="13">Possesses 5'-&gt;3' exoribonuclease activity. May promote termination of transcription by RNA polymerase II.</text>
</comment>
<dbReference type="GO" id="GO:0000956">
    <property type="term" value="P:nuclear-transcribed mRNA catabolic process"/>
    <property type="evidence" value="ECO:0007669"/>
    <property type="project" value="TreeGrafter"/>
</dbReference>
<keyword evidence="10" id="KW-0804">Transcription</keyword>
<dbReference type="CDD" id="cd18673">
    <property type="entry name" value="PIN_XRN1-2-like"/>
    <property type="match status" value="1"/>
</dbReference>
<evidence type="ECO:0000256" key="11">
    <source>
        <dbReference type="ARBA" id="ARBA00023242"/>
    </source>
</evidence>
<evidence type="ECO:0000256" key="8">
    <source>
        <dbReference type="ARBA" id="ARBA00022839"/>
    </source>
</evidence>
<dbReference type="FunFam" id="3.40.50.12390:FF:000005">
    <property type="entry name" value="5'-3' exoribonuclease 2"/>
    <property type="match status" value="1"/>
</dbReference>
<feature type="compositionally biased region" description="Acidic residues" evidence="14">
    <location>
        <begin position="574"/>
        <end position="594"/>
    </location>
</feature>
<feature type="compositionally biased region" description="Acidic residues" evidence="14">
    <location>
        <begin position="642"/>
        <end position="664"/>
    </location>
</feature>
<dbReference type="Pfam" id="PF17846">
    <property type="entry name" value="XRN_M"/>
    <property type="match status" value="2"/>
</dbReference>
<keyword evidence="11" id="KW-0539">Nucleus</keyword>
<dbReference type="FunFam" id="3.40.50.12390:FF:000003">
    <property type="entry name" value="5'-3' exoribonuclease"/>
    <property type="match status" value="1"/>
</dbReference>
<protein>
    <recommendedName>
        <fullName evidence="13">5'-3' exoribonuclease</fullName>
        <ecNumber evidence="13">3.1.13.-</ecNumber>
    </recommendedName>
</protein>
<name>A0A2X0P8N4_9BASI</name>
<dbReference type="InterPro" id="IPR017151">
    <property type="entry name" value="Xrn2/3/4"/>
</dbReference>
<dbReference type="InterPro" id="IPR041412">
    <property type="entry name" value="Xrn1_helical"/>
</dbReference>
<evidence type="ECO:0000256" key="14">
    <source>
        <dbReference type="SAM" id="MobiDB-lite"/>
    </source>
</evidence>
<dbReference type="EC" id="3.1.13.-" evidence="13"/>
<comment type="subcellular location">
    <subcellularLocation>
        <location evidence="1">Nucleus</location>
    </subcellularLocation>
</comment>
<dbReference type="InterPro" id="IPR027073">
    <property type="entry name" value="5_3_exoribonuclease"/>
</dbReference>
<evidence type="ECO:0000256" key="1">
    <source>
        <dbReference type="ARBA" id="ARBA00004123"/>
    </source>
</evidence>
<keyword evidence="8 13" id="KW-0269">Exonuclease</keyword>
<dbReference type="PANTHER" id="PTHR12341">
    <property type="entry name" value="5'-&gt;3' EXORIBONUCLEASE"/>
    <property type="match status" value="1"/>
</dbReference>
<keyword evidence="3" id="KW-0806">Transcription termination</keyword>
<evidence type="ECO:0000259" key="15">
    <source>
        <dbReference type="Pfam" id="PF03159"/>
    </source>
</evidence>
<feature type="compositionally biased region" description="Low complexity" evidence="14">
    <location>
        <begin position="1030"/>
        <end position="1045"/>
    </location>
</feature>
<dbReference type="GO" id="GO:0003723">
    <property type="term" value="F:RNA binding"/>
    <property type="evidence" value="ECO:0007669"/>
    <property type="project" value="TreeGrafter"/>
</dbReference>
<evidence type="ECO:0000256" key="3">
    <source>
        <dbReference type="ARBA" id="ARBA00022472"/>
    </source>
</evidence>
<dbReference type="InterPro" id="IPR004859">
    <property type="entry name" value="Xrn1_N"/>
</dbReference>
<evidence type="ECO:0000256" key="10">
    <source>
        <dbReference type="ARBA" id="ARBA00023163"/>
    </source>
</evidence>
<feature type="region of interest" description="Disordered" evidence="14">
    <location>
        <begin position="472"/>
        <end position="504"/>
    </location>
</feature>
<dbReference type="Gene3D" id="1.25.40.1050">
    <property type="match status" value="1"/>
</dbReference>
<feature type="compositionally biased region" description="Polar residues" evidence="14">
    <location>
        <begin position="552"/>
        <end position="563"/>
    </location>
</feature>
<dbReference type="GO" id="GO:0006397">
    <property type="term" value="P:mRNA processing"/>
    <property type="evidence" value="ECO:0007669"/>
    <property type="project" value="UniProtKB-UniRule"/>
</dbReference>
<dbReference type="Gene3D" id="3.40.50.12390">
    <property type="match status" value="2"/>
</dbReference>
<evidence type="ECO:0000259" key="16">
    <source>
        <dbReference type="Pfam" id="PF17846"/>
    </source>
</evidence>
<feature type="region of interest" description="Disordered" evidence="14">
    <location>
        <begin position="1123"/>
        <end position="1186"/>
    </location>
</feature>
<evidence type="ECO:0000256" key="6">
    <source>
        <dbReference type="ARBA" id="ARBA00022722"/>
    </source>
</evidence>
<evidence type="ECO:0000313" key="18">
    <source>
        <dbReference type="Proteomes" id="UP000249464"/>
    </source>
</evidence>
<dbReference type="GO" id="GO:0005634">
    <property type="term" value="C:nucleus"/>
    <property type="evidence" value="ECO:0007669"/>
    <property type="project" value="UniProtKB-SubCell"/>
</dbReference>
<comment type="similarity">
    <text evidence="2 13">Belongs to the 5'-3' exonuclease family. XRN2/RAT1 subfamily.</text>
</comment>
<dbReference type="GO" id="GO:0006364">
    <property type="term" value="P:rRNA processing"/>
    <property type="evidence" value="ECO:0007669"/>
    <property type="project" value="UniProtKB-KW"/>
</dbReference>
<dbReference type="GO" id="GO:0004534">
    <property type="term" value="F:5'-3' RNA exonuclease activity"/>
    <property type="evidence" value="ECO:0007669"/>
    <property type="project" value="UniProtKB-UniRule"/>
</dbReference>
<dbReference type="Proteomes" id="UP000249464">
    <property type="component" value="Unassembled WGS sequence"/>
</dbReference>
<evidence type="ECO:0000313" key="17">
    <source>
        <dbReference type="EMBL" id="SGY57118.1"/>
    </source>
</evidence>
<dbReference type="PIRSF" id="PIRSF037239">
    <property type="entry name" value="Exonuclease_Xrn2"/>
    <property type="match status" value="1"/>
</dbReference>
<dbReference type="PANTHER" id="PTHR12341:SF41">
    <property type="entry name" value="5'-3' EXORIBONUCLEASE 2"/>
    <property type="match status" value="1"/>
</dbReference>
<feature type="compositionally biased region" description="Gly residues" evidence="14">
    <location>
        <begin position="1015"/>
        <end position="1029"/>
    </location>
</feature>
<feature type="region of interest" description="Disordered" evidence="14">
    <location>
        <begin position="267"/>
        <end position="292"/>
    </location>
</feature>
<evidence type="ECO:0000256" key="13">
    <source>
        <dbReference type="PIRNR" id="PIRNR037239"/>
    </source>
</evidence>
<dbReference type="Pfam" id="PF03159">
    <property type="entry name" value="XRN_N"/>
    <property type="match status" value="1"/>
</dbReference>
<dbReference type="STRING" id="796604.A0A2X0P8N4"/>
<dbReference type="AlphaFoldDB" id="A0A2X0P8N4"/>
<keyword evidence="9" id="KW-0805">Transcription regulation</keyword>
<feature type="domain" description="Xrn1 N-terminal" evidence="15">
    <location>
        <begin position="1"/>
        <end position="260"/>
    </location>
</feature>
<evidence type="ECO:0000256" key="2">
    <source>
        <dbReference type="ARBA" id="ARBA00006994"/>
    </source>
</evidence>
<dbReference type="GO" id="GO:0006353">
    <property type="term" value="P:DNA-templated transcription termination"/>
    <property type="evidence" value="ECO:0007669"/>
    <property type="project" value="UniProtKB-KW"/>
</dbReference>
<feature type="compositionally biased region" description="Basic and acidic residues" evidence="14">
    <location>
        <begin position="967"/>
        <end position="982"/>
    </location>
</feature>
<gene>
    <name evidence="17" type="primary">BQ5605_C006g04222</name>
    <name evidence="17" type="ORF">BQ5605_C006G04222</name>
</gene>
<keyword evidence="4" id="KW-0698">rRNA processing</keyword>
<evidence type="ECO:0000256" key="4">
    <source>
        <dbReference type="ARBA" id="ARBA00022552"/>
    </source>
</evidence>
<feature type="domain" description="Xrn1 helical" evidence="16">
    <location>
        <begin position="581"/>
        <end position="969"/>
    </location>
</feature>
<comment type="function">
    <text evidence="12">Possesses 5'-&gt;3' exoribonuclease activity. Required for the processing of nuclear mRNA and rRNA precursors. May promote the termination of transcription by RNA polymerase II. Essential for vegetative cell growth and chromosome segregation.</text>
</comment>
<feature type="compositionally biased region" description="Basic and acidic residues" evidence="14">
    <location>
        <begin position="283"/>
        <end position="292"/>
    </location>
</feature>
<evidence type="ECO:0000256" key="9">
    <source>
        <dbReference type="ARBA" id="ARBA00023015"/>
    </source>
</evidence>
<keyword evidence="18" id="KW-1185">Reference proteome</keyword>
<feature type="domain" description="Xrn1 helical" evidence="16">
    <location>
        <begin position="330"/>
        <end position="449"/>
    </location>
</feature>
<feature type="compositionally biased region" description="Basic and acidic residues" evidence="14">
    <location>
        <begin position="412"/>
        <end position="433"/>
    </location>
</feature>
<keyword evidence="5 13" id="KW-0507">mRNA processing</keyword>
<feature type="region of interest" description="Disordered" evidence="14">
    <location>
        <begin position="965"/>
        <end position="1054"/>
    </location>
</feature>
<keyword evidence="6 13" id="KW-0540">Nuclease</keyword>
<feature type="region of interest" description="Disordered" evidence="14">
    <location>
        <begin position="412"/>
        <end position="445"/>
    </location>
</feature>
<sequence length="1186" mass="131159">MGVPALFRWLSKKYPKIVLPVIEDTPVSVPGPDGQMEELPIDTSGANPNGEEFDNLYLDMNGIVHPCTHPDGKPAPKTEQDMMHEVFLYTERVVAMVRPRKLLMMAIDGVAPRAKMNQQRSRRFRSAAEAKVKEEERIKAIEEWEAMGKEVSDEMRGEKGWDSNAITPGTPFMDLLAKSLRYWVAKKLNEDPGWAGLQVIISDASVPGEGEHKIMDFIRRQRSHSSHDPNTKHVIYGLDADLIMLSLATHEPYFRVLREDVFAQDSKKPCGQPGHHSSQCTGKPKDPPLEGRADQLVKPSLLKPFIFLDVSILREYLAVELSAPVHSFPFDLERAIDDWVFLIFFVGNDFLPHLPSLEIREGAIDTLMTIWKNSLESMGGYLAQHGKVNLERAQLILEQLASREDEIFRKRREAEERQDRNEKRRKLENDQRNHGKGGQASGQVGVNWQMQREQDQMKSMSQAALSNGLSDYGQHKALSSNGGLPSKPTWVDPSSLPAPSKGDVASMVGSNASIVANRKAIRMTNLSARDMIKAEMQASNGGSEEAQKERSGSPTASKKNSSAAELLKKQMMGGDEEEAAEQEEEAEKADEENVEMAATEPEAVDEKKDEALQVDGEASAIDVDVDASETSPRGTKRKVEDVEPESAEVTELEDDEEDDDESSEDTLIVVPGGVHKVKAAPLKHMGNNVVEQDDMVKLWEPGYKERYYRQKFGVELSDLEFRKSIVKSYVEGLCWVLEYYYQGTPSWQWYYPHHFSPFASDFVDMKDLDINFTLGQPFRPYEQLMGVFPAASRFHLPEAFQPLMTESESPIIDFYPEEFEVDMNGKKMLWQGVALLPFIDPDRLLTAMGTKYPLLSDFENHRNQMGHDSLFVMQDHPLYDYLEGLYTKRRIQEPAALDTKRSKGLAGLVLPESTCIPGAIYDSPLPSLPDIQSDRSISAEYKFPEQKTPHRSILLPGVKVARPVLSQHDRDGVRRGGGEQRYEGNNGFHAQRRNEQTGPGFHKRDQGLRGQQGYQQGGYQQGGGGGGGYQQQQRPGGYQGQPQQDGYGGYGGAQGYYAQQSVAAGYGGYQPPVVQAGYGGYQPPPQAGGVYGGRGGAPHAPAGYYPPPPIARPQTTYAALPPGMGTAYGGARPAPNAGYQGYQPPTHGRGPPGAPPAAAAYGGYGASAPPPSGAASGWRPGQPPRR</sequence>